<name>A0A084Y5E2_9PROT</name>
<evidence type="ECO:0000313" key="2">
    <source>
        <dbReference type="Proteomes" id="UP000019812"/>
    </source>
</evidence>
<dbReference type="Proteomes" id="UP000019812">
    <property type="component" value="Unassembled WGS sequence"/>
</dbReference>
<dbReference type="Pfam" id="PF11583">
    <property type="entry name" value="AurF"/>
    <property type="match status" value="1"/>
</dbReference>
<dbReference type="SUPFAM" id="SSF47240">
    <property type="entry name" value="Ferritin-like"/>
    <property type="match status" value="1"/>
</dbReference>
<protein>
    <submittedName>
        <fullName evidence="1">p-aminobenzoate N-oxygenase AurF</fullName>
    </submittedName>
</protein>
<comment type="caution">
    <text evidence="1">The sequence shown here is derived from an EMBL/GenBank/DDBJ whole genome shotgun (WGS) entry which is preliminary data.</text>
</comment>
<dbReference type="STRING" id="1457154.CAPSK01_000332"/>
<dbReference type="InterPro" id="IPR009078">
    <property type="entry name" value="Ferritin-like_SF"/>
</dbReference>
<dbReference type="InterPro" id="IPR025859">
    <property type="entry name" value="AurF/CmlI"/>
</dbReference>
<evidence type="ECO:0000313" key="1">
    <source>
        <dbReference type="EMBL" id="KFB69936.1"/>
    </source>
</evidence>
<organism evidence="1 2">
    <name type="scientific">Candidatus Accumulibacter vicinus</name>
    <dbReference type="NCBI Taxonomy" id="2954382"/>
    <lineage>
        <taxon>Bacteria</taxon>
        <taxon>Pseudomonadati</taxon>
        <taxon>Pseudomonadota</taxon>
        <taxon>Betaproteobacteria</taxon>
        <taxon>Candidatus Accumulibacter</taxon>
    </lineage>
</organism>
<dbReference type="EMBL" id="JDSS02000006">
    <property type="protein sequence ID" value="KFB69936.1"/>
    <property type="molecule type" value="Genomic_DNA"/>
</dbReference>
<dbReference type="InterPro" id="IPR012348">
    <property type="entry name" value="RNR-like"/>
</dbReference>
<dbReference type="GO" id="GO:0016491">
    <property type="term" value="F:oxidoreductase activity"/>
    <property type="evidence" value="ECO:0007669"/>
    <property type="project" value="InterPro"/>
</dbReference>
<accession>A0A084Y5E2</accession>
<dbReference type="RefSeq" id="WP_034921335.1">
    <property type="nucleotide sequence ID" value="NZ_JDSS02000006.1"/>
</dbReference>
<dbReference type="Gene3D" id="1.10.620.20">
    <property type="entry name" value="Ribonucleotide Reductase, subunit A"/>
    <property type="match status" value="1"/>
</dbReference>
<dbReference type="AlphaFoldDB" id="A0A084Y5E2"/>
<reference evidence="1 2" key="1">
    <citation type="submission" date="2014-07" db="EMBL/GenBank/DDBJ databases">
        <title>Expanding our view of genomic diversity in Candidatus Accumulibacter clades.</title>
        <authorList>
            <person name="Skennerton C.T."/>
            <person name="Barr J.J."/>
            <person name="Slater F.R."/>
            <person name="Bond P.L."/>
            <person name="Tyson G.W."/>
        </authorList>
    </citation>
    <scope>NUCLEOTIDE SEQUENCE [LARGE SCALE GENOMIC DNA]</scope>
    <source>
        <strain evidence="2">SK-01</strain>
    </source>
</reference>
<proteinExistence type="predicted"/>
<gene>
    <name evidence="1" type="ORF">CAPSK01_000332</name>
</gene>
<sequence>MSESNGITAPEGEFDETAKGIDFSLPFVPESLTQLYYTPSLARLTAAQRLRYNQLYAAHINEQFIFFEHDIGNAISRALLAAGAVKQPALQDRLRAMVDDEDRHQLMFASINSRAFPELYANRRHVFIRPSAIVRHVLNAIVQHPQTMTFVIWLAFFLEEASAEFSKTVIKSAKEGASIEPSFLAVHLRHLRDEVHHVKLYPDIVRAVLCGSSPLARRINGALLARLMREFLTPKRSGIAVIDRLVREFPDLSSRQGDLRRDVRSLAGSPDFYDAFFSTSKLPSLHGMFDEFPEFSWSAAKAAARYR</sequence>